<dbReference type="InterPro" id="IPR051198">
    <property type="entry name" value="BchE-like"/>
</dbReference>
<evidence type="ECO:0000256" key="4">
    <source>
        <dbReference type="ARBA" id="ARBA00023004"/>
    </source>
</evidence>
<evidence type="ECO:0000256" key="5">
    <source>
        <dbReference type="ARBA" id="ARBA00023014"/>
    </source>
</evidence>
<evidence type="ECO:0000256" key="3">
    <source>
        <dbReference type="ARBA" id="ARBA00022723"/>
    </source>
</evidence>
<dbReference type="InterPro" id="IPR006638">
    <property type="entry name" value="Elp3/MiaA/NifB-like_rSAM"/>
</dbReference>
<feature type="domain" description="Radical SAM core" evidence="6">
    <location>
        <begin position="11"/>
        <end position="276"/>
    </location>
</feature>
<dbReference type="CDD" id="cd01335">
    <property type="entry name" value="Radical_SAM"/>
    <property type="match status" value="1"/>
</dbReference>
<evidence type="ECO:0000313" key="7">
    <source>
        <dbReference type="EMBL" id="KAF1085673.1"/>
    </source>
</evidence>
<keyword evidence="4" id="KW-0408">Iron</keyword>
<dbReference type="AlphaFoldDB" id="A0A9D2WQU0"/>
<evidence type="ECO:0000259" key="6">
    <source>
        <dbReference type="PROSITE" id="PS51918"/>
    </source>
</evidence>
<dbReference type="PANTHER" id="PTHR43409">
    <property type="entry name" value="ANAEROBIC MAGNESIUM-PROTOPORPHYRIN IX MONOMETHYL ESTER CYCLASE-RELATED"/>
    <property type="match status" value="1"/>
</dbReference>
<dbReference type="PROSITE" id="PS51918">
    <property type="entry name" value="RADICAL_SAM"/>
    <property type="match status" value="1"/>
</dbReference>
<keyword evidence="3" id="KW-0479">Metal-binding</keyword>
<keyword evidence="5" id="KW-0411">Iron-sulfur</keyword>
<dbReference type="Gene3D" id="3.80.30.20">
    <property type="entry name" value="tm_1862 like domain"/>
    <property type="match status" value="1"/>
</dbReference>
<dbReference type="EMBL" id="LSRS01000003">
    <property type="protein sequence ID" value="KAF1085673.1"/>
    <property type="molecule type" value="Genomic_DNA"/>
</dbReference>
<dbReference type="SFLD" id="SFLDS00029">
    <property type="entry name" value="Radical_SAM"/>
    <property type="match status" value="1"/>
</dbReference>
<accession>A0A9D2WQU0</accession>
<dbReference type="InterPro" id="IPR058240">
    <property type="entry name" value="rSAM_sf"/>
</dbReference>
<dbReference type="SMART" id="SM00729">
    <property type="entry name" value="Elp3"/>
    <property type="match status" value="1"/>
</dbReference>
<dbReference type="SFLD" id="SFLDG01095">
    <property type="entry name" value="Uncharacterised_Radical_SAM_Su"/>
    <property type="match status" value="1"/>
</dbReference>
<gene>
    <name evidence="7" type="ORF">SPSYN_01816</name>
</gene>
<dbReference type="Proteomes" id="UP000798488">
    <property type="component" value="Unassembled WGS sequence"/>
</dbReference>
<evidence type="ECO:0000313" key="8">
    <source>
        <dbReference type="Proteomes" id="UP000798488"/>
    </source>
</evidence>
<comment type="caution">
    <text evidence="7">The sequence shown here is derived from an EMBL/GenBank/DDBJ whole genome shotgun (WGS) entry which is preliminary data.</text>
</comment>
<dbReference type="GO" id="GO:0046872">
    <property type="term" value="F:metal ion binding"/>
    <property type="evidence" value="ECO:0007669"/>
    <property type="project" value="UniProtKB-KW"/>
</dbReference>
<sequence length="374" mass="42443">MLIEQGPIRPPSEAYSLLLRVTRNCPWNKCAFCITYKNEQFSRRTVEEVQRDIDTVAKVAEQIRKISWHIGLGGEVNGQVVNEAARYGHLPYHVAHWLYSGARNVFLQDANSLIMKTSDLVKIIQYLRTTLPSVARVTTYARANTVTRKSTDELRELHEAGLDRIHMGMESGSDTVLQIIQKGITANQLIEAAQKIKDANISLCWYIMPGLGGREHTRKHALETAAVINQGNPDYLRFRTLSVLKNTPLHDMMTSGAFTPLDEDEVVIEQRLLLESLTGITTTVVSDHMRNLLMELEGTLPIERDKLLNTIDRYLGMTPREKANFQLGRRAGVYSVLDDMKNPIKSSYVEKLLKNIHTPEQLKTALTELRSQYE</sequence>
<keyword evidence="8" id="KW-1185">Reference proteome</keyword>
<protein>
    <submittedName>
        <fullName evidence="7">Coproporphyrinogen III oxidase</fullName>
    </submittedName>
</protein>
<keyword evidence="2" id="KW-0949">S-adenosyl-L-methionine</keyword>
<comment type="cofactor">
    <cofactor evidence="1">
        <name>[4Fe-4S] cluster</name>
        <dbReference type="ChEBI" id="CHEBI:49883"/>
    </cofactor>
</comment>
<name>A0A9D2WQU0_9FIRM</name>
<proteinExistence type="predicted"/>
<evidence type="ECO:0000256" key="1">
    <source>
        <dbReference type="ARBA" id="ARBA00001966"/>
    </source>
</evidence>
<dbReference type="SUPFAM" id="SSF102114">
    <property type="entry name" value="Radical SAM enzymes"/>
    <property type="match status" value="1"/>
</dbReference>
<organism evidence="7 8">
    <name type="scientific">Sporotomaculum syntrophicum</name>
    <dbReference type="NCBI Taxonomy" id="182264"/>
    <lineage>
        <taxon>Bacteria</taxon>
        <taxon>Bacillati</taxon>
        <taxon>Bacillota</taxon>
        <taxon>Clostridia</taxon>
        <taxon>Eubacteriales</taxon>
        <taxon>Desulfallaceae</taxon>
        <taxon>Sporotomaculum</taxon>
    </lineage>
</organism>
<dbReference type="InterPro" id="IPR023404">
    <property type="entry name" value="rSAM_horseshoe"/>
</dbReference>
<evidence type="ECO:0000256" key="2">
    <source>
        <dbReference type="ARBA" id="ARBA00022691"/>
    </source>
</evidence>
<dbReference type="PANTHER" id="PTHR43409:SF4">
    <property type="entry name" value="RADICAL SAM SUPERFAMILY PROTEIN"/>
    <property type="match status" value="1"/>
</dbReference>
<dbReference type="InterPro" id="IPR007197">
    <property type="entry name" value="rSAM"/>
</dbReference>
<reference evidence="7" key="1">
    <citation type="submission" date="2016-02" db="EMBL/GenBank/DDBJ databases">
        <title>Draft Genome Sequence of Sporotomaculum syntrophicum Strain FB, a Syntrophic Benzoate Degrader.</title>
        <authorList>
            <person name="Nobu M.K."/>
            <person name="Narihiro T."/>
            <person name="Qiu Y.-L."/>
            <person name="Ohashi A."/>
            <person name="Liu W.-T."/>
            <person name="Yuji S."/>
        </authorList>
    </citation>
    <scope>NUCLEOTIDE SEQUENCE</scope>
    <source>
        <strain evidence="7">FB</strain>
    </source>
</reference>
<dbReference type="GO" id="GO:0003824">
    <property type="term" value="F:catalytic activity"/>
    <property type="evidence" value="ECO:0007669"/>
    <property type="project" value="InterPro"/>
</dbReference>
<dbReference type="GO" id="GO:0051536">
    <property type="term" value="F:iron-sulfur cluster binding"/>
    <property type="evidence" value="ECO:0007669"/>
    <property type="project" value="UniProtKB-KW"/>
</dbReference>
<dbReference type="Pfam" id="PF04055">
    <property type="entry name" value="Radical_SAM"/>
    <property type="match status" value="1"/>
</dbReference>